<organism evidence="2 3">
    <name type="scientific">Cupriavidus yeoncheonensis</name>
    <dbReference type="NCBI Taxonomy" id="1462994"/>
    <lineage>
        <taxon>Bacteria</taxon>
        <taxon>Pseudomonadati</taxon>
        <taxon>Pseudomonadota</taxon>
        <taxon>Betaproteobacteria</taxon>
        <taxon>Burkholderiales</taxon>
        <taxon>Burkholderiaceae</taxon>
        <taxon>Cupriavidus</taxon>
    </lineage>
</organism>
<gene>
    <name evidence="2" type="ORF">LMG31506_05736</name>
</gene>
<dbReference type="Proteomes" id="UP000672934">
    <property type="component" value="Unassembled WGS sequence"/>
</dbReference>
<keyword evidence="3" id="KW-1185">Reference proteome</keyword>
<name>A0A916IZU0_9BURK</name>
<sequence>MSILIRRSTRLLPVGAMTAEQMQQDYPRVRSLLATSRNEAKSLKGELRILAAELAEARRALASMQKRYIGRVGEELVAELTAGVIQHNKAPFDILTASGHRVEVKASKSNLADRYSASRKWQWSNLQGGRVRPKNYEYLFLLGERDVFLKRRDDEEGDFVLFCVPAPDVRNLVTEGGGVSCMTSLRGWRSAGIGRRYRVTEAWVRGFFGNRENAGLQPTIPAA</sequence>
<evidence type="ECO:0000313" key="3">
    <source>
        <dbReference type="Proteomes" id="UP000672934"/>
    </source>
</evidence>
<protein>
    <submittedName>
        <fullName evidence="2">Uncharacterized protein</fullName>
    </submittedName>
</protein>
<feature type="coiled-coil region" evidence="1">
    <location>
        <begin position="33"/>
        <end position="67"/>
    </location>
</feature>
<reference evidence="2" key="1">
    <citation type="submission" date="2021-03" db="EMBL/GenBank/DDBJ databases">
        <authorList>
            <person name="Peeters C."/>
        </authorList>
    </citation>
    <scope>NUCLEOTIDE SEQUENCE</scope>
    <source>
        <strain evidence="2">LMG 31506</strain>
    </source>
</reference>
<dbReference type="EMBL" id="CAJPUY010000030">
    <property type="protein sequence ID" value="CAG2156580.1"/>
    <property type="molecule type" value="Genomic_DNA"/>
</dbReference>
<keyword evidence="1" id="KW-0175">Coiled coil</keyword>
<evidence type="ECO:0000313" key="2">
    <source>
        <dbReference type="EMBL" id="CAG2156580.1"/>
    </source>
</evidence>
<proteinExistence type="predicted"/>
<accession>A0A916IZU0</accession>
<evidence type="ECO:0000256" key="1">
    <source>
        <dbReference type="SAM" id="Coils"/>
    </source>
</evidence>
<comment type="caution">
    <text evidence="2">The sequence shown here is derived from an EMBL/GenBank/DDBJ whole genome shotgun (WGS) entry which is preliminary data.</text>
</comment>
<dbReference type="AlphaFoldDB" id="A0A916IZU0"/>